<feature type="domain" description="LTD" evidence="2">
    <location>
        <begin position="19"/>
        <end position="105"/>
    </location>
</feature>
<dbReference type="Proteomes" id="UP000694865">
    <property type="component" value="Unplaced"/>
</dbReference>
<dbReference type="GeneID" id="102804140"/>
<dbReference type="RefSeq" id="XP_006821860.1">
    <property type="nucleotide sequence ID" value="XM_006821797.1"/>
</dbReference>
<dbReference type="InterPro" id="IPR001322">
    <property type="entry name" value="Lamin_tail_dom"/>
</dbReference>
<keyword evidence="3" id="KW-1185">Reference proteome</keyword>
<dbReference type="PANTHER" id="PTHR37397">
    <property type="entry name" value="SI:CH211-183D21.1"/>
    <property type="match status" value="1"/>
</dbReference>
<dbReference type="PANTHER" id="PTHR37397:SF1">
    <property type="entry name" value="LTD DOMAIN-CONTAINING PROTEIN"/>
    <property type="match status" value="1"/>
</dbReference>
<evidence type="ECO:0000259" key="2">
    <source>
        <dbReference type="Pfam" id="PF00932"/>
    </source>
</evidence>
<dbReference type="SUPFAM" id="SSF74853">
    <property type="entry name" value="Lamin A/C globular tail domain"/>
    <property type="match status" value="1"/>
</dbReference>
<gene>
    <name evidence="4" type="primary">LOC102804140</name>
</gene>
<accession>A0ABM0MPB9</accession>
<organism evidence="3 4">
    <name type="scientific">Saccoglossus kowalevskii</name>
    <name type="common">Acorn worm</name>
    <dbReference type="NCBI Taxonomy" id="10224"/>
    <lineage>
        <taxon>Eukaryota</taxon>
        <taxon>Metazoa</taxon>
        <taxon>Hemichordata</taxon>
        <taxon>Enteropneusta</taxon>
        <taxon>Harrimaniidae</taxon>
        <taxon>Saccoglossus</taxon>
    </lineage>
</organism>
<reference evidence="4" key="1">
    <citation type="submission" date="2025-08" db="UniProtKB">
        <authorList>
            <consortium name="RefSeq"/>
        </authorList>
    </citation>
    <scope>IDENTIFICATION</scope>
    <source>
        <tissue evidence="4">Testes</tissue>
    </source>
</reference>
<sequence>MDLQYMILLVFIVAMCDATVLINELKMDAIDAQFIELYNTASQSVPLKNFTIVLYHGDMAYNVITFATEDVIAQKGFYVIGPAGSHSNFGEIDLKNGGNAVALYFGNTSNFNISTTAINLSLVDAVVYFSNDYYYYEDQTLTDIFAPGQDALNKSVSHLHESFSRCLGNDPLKLSQFILSAATPGLGNICNGLPTHVTLDPLSPHIVINEIDIDAESQYIELYDGGSGNIILDRLILTLIDGFSGNVYYSLDLTGHTTDDNGYIVIGTRPAPWVPDIELPPSIIHRVGLNAVALYYTDLGSMQIGTRVTNENLVDAVVYSSNEQYHRDRSLIYILTPGQDVIMENPDFVEGSNSLSRCHGWRPRITSSFTITTITPGADNNCTLPRILLNEINIAQSRSRIHYFEFIELFDGGDGHQSLDGILIVLYNGKNDKSYLTIDCTGYSTDENGFFIISGDVNNTLDAEIRISFNKQGFIQNGPDAIALHLAPPNRYPDDTPVNSFRLIDAIVYGTNDPPDLDLIEMLLPGQHQINENPLFQPVDYSISRCECCEPLNSAQFGLGPASPRALNVECIQNNDTITETISLLQTLVRINEVSVDGHSEFIELSSAYKFVPLDRMMVVLYNNSNGRSYKSFNLTGHQTDGHGLFVIGSSAVASSPNLLVIGQSWLQNAEAAVALYMVRWGRLDCLL</sequence>
<protein>
    <submittedName>
        <fullName evidence="4">Uncharacterized protein LOC102804140</fullName>
    </submittedName>
</protein>
<feature type="signal peptide" evidence="1">
    <location>
        <begin position="1"/>
        <end position="18"/>
    </location>
</feature>
<dbReference type="InterPro" id="IPR036415">
    <property type="entry name" value="Lamin_tail_dom_sf"/>
</dbReference>
<evidence type="ECO:0000313" key="3">
    <source>
        <dbReference type="Proteomes" id="UP000694865"/>
    </source>
</evidence>
<feature type="chain" id="PRO_5047000685" evidence="1">
    <location>
        <begin position="19"/>
        <end position="688"/>
    </location>
</feature>
<proteinExistence type="predicted"/>
<name>A0ABM0MPB9_SACKO</name>
<dbReference type="Pfam" id="PF00932">
    <property type="entry name" value="LTD"/>
    <property type="match status" value="1"/>
</dbReference>
<keyword evidence="1" id="KW-0732">Signal</keyword>
<evidence type="ECO:0000313" key="4">
    <source>
        <dbReference type="RefSeq" id="XP_006821860.1"/>
    </source>
</evidence>
<evidence type="ECO:0000256" key="1">
    <source>
        <dbReference type="SAM" id="SignalP"/>
    </source>
</evidence>